<dbReference type="AlphaFoldDB" id="W7D2V8"/>
<reference evidence="1 2" key="1">
    <citation type="journal article" date="2014" name="Int. J. Syst. Evol. Microbiol.">
        <title>Listeria floridensis sp. nov., Listeria aquatica sp. nov., Listeria cornellensis sp. nov., Listeria riparia sp. nov. and Listeria grandensis sp. nov., from agricultural and natural environments.</title>
        <authorList>
            <person name="den Bakker H.C."/>
            <person name="Warchocki S."/>
            <person name="Wright E.M."/>
            <person name="Allred A.F."/>
            <person name="Ahlstrom C."/>
            <person name="Manuel C.S."/>
            <person name="Stasiewicz M.J."/>
            <person name="Burrell A."/>
            <person name="Roof S."/>
            <person name="Strawn L."/>
            <person name="Fortes E.D."/>
            <person name="Nightingale K.K."/>
            <person name="Kephart D."/>
            <person name="Wiedmann M."/>
        </authorList>
    </citation>
    <scope>NUCLEOTIDE SEQUENCE [LARGE SCALE GENOMIC DNA]</scope>
    <source>
        <strain evidence="1 2">FSL S10-1204</strain>
    </source>
</reference>
<dbReference type="GO" id="GO:0019134">
    <property type="term" value="F:glucosamine-1-phosphate N-acetyltransferase activity"/>
    <property type="evidence" value="ECO:0007669"/>
    <property type="project" value="UniProtKB-EC"/>
</dbReference>
<dbReference type="EMBL" id="AODL01000022">
    <property type="protein sequence ID" value="EUJ43542.1"/>
    <property type="molecule type" value="Genomic_DNA"/>
</dbReference>
<proteinExistence type="predicted"/>
<dbReference type="EC" id="2.3.1.157" evidence="1"/>
<protein>
    <submittedName>
        <fullName evidence="1">Bifunctional N-acetylglucosamine-1-phosphate uridyltransferase/glucosamine-1-phosphate acetyltransferase</fullName>
        <ecNumber evidence="1">2.3.1.157</ecNumber>
    </submittedName>
</protein>
<comment type="caution">
    <text evidence="1">The sequence shown here is derived from an EMBL/GenBank/DDBJ whole genome shotgun (WGS) entry which is preliminary data.</text>
</comment>
<keyword evidence="2" id="KW-1185">Reference proteome</keyword>
<organism evidence="1 2">
    <name type="scientific">Listeria riparia FSL S10-1204</name>
    <dbReference type="NCBI Taxonomy" id="1265816"/>
    <lineage>
        <taxon>Bacteria</taxon>
        <taxon>Bacillati</taxon>
        <taxon>Bacillota</taxon>
        <taxon>Bacilli</taxon>
        <taxon>Bacillales</taxon>
        <taxon>Listeriaceae</taxon>
        <taxon>Listeria</taxon>
    </lineage>
</organism>
<dbReference type="PATRIC" id="fig|1265816.5.peg.2403"/>
<name>W7D2V8_9LIST</name>
<sequence length="25" mass="2555">MGDAEIGENVNIGCGSIAVNYDGKK</sequence>
<evidence type="ECO:0000313" key="1">
    <source>
        <dbReference type="EMBL" id="EUJ43542.1"/>
    </source>
</evidence>
<gene>
    <name evidence="1" type="primary">glmU</name>
    <name evidence="1" type="ORF">PRIP_12189</name>
</gene>
<accession>W7D2V8</accession>
<dbReference type="Proteomes" id="UP000019248">
    <property type="component" value="Unassembled WGS sequence"/>
</dbReference>
<keyword evidence="1" id="KW-0808">Transferase</keyword>
<keyword evidence="1" id="KW-0012">Acyltransferase</keyword>
<evidence type="ECO:0000313" key="2">
    <source>
        <dbReference type="Proteomes" id="UP000019248"/>
    </source>
</evidence>